<name>A0A5M3WUD9_9ACTN</name>
<accession>A0A5M3WUD9</accession>
<organism evidence="1 2">
    <name type="scientific">Acrocarpospora macrocephala</name>
    <dbReference type="NCBI Taxonomy" id="150177"/>
    <lineage>
        <taxon>Bacteria</taxon>
        <taxon>Bacillati</taxon>
        <taxon>Actinomycetota</taxon>
        <taxon>Actinomycetes</taxon>
        <taxon>Streptosporangiales</taxon>
        <taxon>Streptosporangiaceae</taxon>
        <taxon>Acrocarpospora</taxon>
    </lineage>
</organism>
<keyword evidence="2" id="KW-1185">Reference proteome</keyword>
<comment type="caution">
    <text evidence="1">The sequence shown here is derived from an EMBL/GenBank/DDBJ whole genome shotgun (WGS) entry which is preliminary data.</text>
</comment>
<protein>
    <submittedName>
        <fullName evidence="1">Uncharacterized protein</fullName>
    </submittedName>
</protein>
<proteinExistence type="predicted"/>
<sequence length="103" mass="11473">MQEPALTHITTGPPALPIRVEQPGQIPAAGRREFPDPVPTLGHQPPQILRRVDVTREAARHRHNRDRIVPARLDLLEPSTGLAQIGGDRLKVVNELPVFRHRG</sequence>
<dbReference type="AlphaFoldDB" id="A0A5M3WUD9"/>
<evidence type="ECO:0000313" key="1">
    <source>
        <dbReference type="EMBL" id="GES10243.1"/>
    </source>
</evidence>
<dbReference type="Proteomes" id="UP000331127">
    <property type="component" value="Unassembled WGS sequence"/>
</dbReference>
<dbReference type="EMBL" id="BLAE01000020">
    <property type="protein sequence ID" value="GES10243.1"/>
    <property type="molecule type" value="Genomic_DNA"/>
</dbReference>
<gene>
    <name evidence="1" type="ORF">Amac_038400</name>
</gene>
<reference evidence="1 2" key="1">
    <citation type="submission" date="2019-10" db="EMBL/GenBank/DDBJ databases">
        <title>Whole genome shotgun sequence of Acrocarpospora macrocephala NBRC 16266.</title>
        <authorList>
            <person name="Ichikawa N."/>
            <person name="Kimura A."/>
            <person name="Kitahashi Y."/>
            <person name="Komaki H."/>
            <person name="Oguchi A."/>
        </authorList>
    </citation>
    <scope>NUCLEOTIDE SEQUENCE [LARGE SCALE GENOMIC DNA]</scope>
    <source>
        <strain evidence="1 2">NBRC 16266</strain>
    </source>
</reference>
<evidence type="ECO:0000313" key="2">
    <source>
        <dbReference type="Proteomes" id="UP000331127"/>
    </source>
</evidence>